<dbReference type="Gene3D" id="3.40.630.30">
    <property type="match status" value="1"/>
</dbReference>
<evidence type="ECO:0000256" key="13">
    <source>
        <dbReference type="SAM" id="MobiDB-lite"/>
    </source>
</evidence>
<dbReference type="PANTHER" id="PTHR23342">
    <property type="entry name" value="N-ACETYLGLUTAMATE SYNTHASE"/>
    <property type="match status" value="1"/>
</dbReference>
<name>A0A8H3AU65_9AGAM</name>
<sequence>MLNARRLAVRCASNATRLRSVRHAPVRCLQSSTSMADRDTITRLLYSIGTKREVERYLRIFGASSNPAAPAKFAVLKVGGAVLDKIDELALSLSFLSRVGLYPVVLHGAGPQLNDILENEGVIPDYIDGIRITDAKTLGIARRVFLEENMKLVNALEKLGTRARPITSGVFTADYLDKPKYGLVGKITRVDKRPLEASIRAGALPILTSLAESPEGQILNVNADIAAGELAKELEPLKIVYLNEKGGLFHGVTGEKLDVINLDEEYSELMKQPWVKFGTKLKIREIKELLDHLPRSSSVAIISADSLQKELFTDSGAGTLIRRGYKLFKAGSIEEIGADRLRQVIHDRDPDILAGLSSVAGVLSDLKRAPYTIYGDEPFDCVAIVQHPEGETPVMTKLLPSKNGIMNNITDNVFNSIRKDHKRLFWTARADDENRSWHFERADGSFTRQGRSLFWYGVQDVKEVERIVKGFEETGRIERAYLPVGPSTPPHRVASSVPNGTRPFSTFTRPGVVGTTRFTSPSRGYASVAPEKKVALIGARGFTGQALISLLSNHPSLVLSHVSSRELAGQRLPGYAKSDVTYSNLSTSDIENMAKEGEVDAFVMALPNGVCKPFVDAIDKGDKEGGRDSVIVDLSADYRFEGANGWVYGLPELYNRQSLKSAKRISNPGCYATSTQLLLAPLLPHLAPGTTPTVFGISGFSGAGTKSGQKDPAVPIPKIPGESLKGGIRPYALTDHIHEREAGHHLSTISPVTVAFTPSVAPWFSGILSVASVPLAKPLRASEVLELYQKAYEGETLVSIKEPTKGVVELGDVENGQGWVVGGIQAGNTPDVLLRQGWTRQPVERRCDPVLTELESGSWLFGKDTFSASEFHLALNAFLNNRRLNSEQHPGLDVNSSTGESATLSDEFAWDHNAQELIAEVEYLHPGTKLPSSVTLSQDIKLIHRQHVPKVREYFQSISGAVHVAIDGWTSPVSESYLGVVVIWFGKQKIHCCILEFI</sequence>
<feature type="domain" description="N-acetyltransferase" evidence="14">
    <location>
        <begin position="325"/>
        <end position="479"/>
    </location>
</feature>
<dbReference type="InterPro" id="IPR023013">
    <property type="entry name" value="AGPR_AS"/>
</dbReference>
<evidence type="ECO:0000256" key="3">
    <source>
        <dbReference type="ARBA" id="ARBA00022571"/>
    </source>
</evidence>
<dbReference type="AlphaFoldDB" id="A0A8H3AU65"/>
<evidence type="ECO:0000256" key="9">
    <source>
        <dbReference type="ARBA" id="ARBA00022857"/>
    </source>
</evidence>
<keyword evidence="5" id="KW-0808">Transferase</keyword>
<dbReference type="Proteomes" id="UP000663826">
    <property type="component" value="Unassembled WGS sequence"/>
</dbReference>
<dbReference type="EC" id="2.7.2.8" evidence="2"/>
<dbReference type="NCBIfam" id="TIGR00761">
    <property type="entry name" value="argB"/>
    <property type="match status" value="1"/>
</dbReference>
<dbReference type="PROSITE" id="PS01224">
    <property type="entry name" value="ARGC"/>
    <property type="match status" value="1"/>
</dbReference>
<feature type="compositionally biased region" description="Polar residues" evidence="13">
    <location>
        <begin position="496"/>
        <end position="508"/>
    </location>
</feature>
<dbReference type="Gene3D" id="3.40.50.720">
    <property type="entry name" value="NAD(P)-binding Rossmann-like Domain"/>
    <property type="match status" value="1"/>
</dbReference>
<dbReference type="InterPro" id="IPR006855">
    <property type="entry name" value="Vertebrate-like_GNAT_dom"/>
</dbReference>
<dbReference type="Pfam" id="PF22698">
    <property type="entry name" value="Semialdhyde_dhC_1"/>
    <property type="match status" value="1"/>
</dbReference>
<protein>
    <recommendedName>
        <fullName evidence="2">acetylglutamate kinase</fullName>
        <ecNumber evidence="2">2.7.2.8</ecNumber>
    </recommendedName>
</protein>
<dbReference type="CDD" id="cd04263">
    <property type="entry name" value="DUF619-NAGK-FABP"/>
    <property type="match status" value="1"/>
</dbReference>
<reference evidence="15" key="1">
    <citation type="submission" date="2021-01" db="EMBL/GenBank/DDBJ databases">
        <authorList>
            <person name="Kaushik A."/>
        </authorList>
    </citation>
    <scope>NUCLEOTIDE SEQUENCE</scope>
    <source>
        <strain evidence="15">AG1-1B</strain>
    </source>
</reference>
<keyword evidence="10" id="KW-0560">Oxidoreductase</keyword>
<feature type="region of interest" description="Disordered" evidence="13">
    <location>
        <begin position="488"/>
        <end position="508"/>
    </location>
</feature>
<dbReference type="GO" id="GO:0051287">
    <property type="term" value="F:NAD binding"/>
    <property type="evidence" value="ECO:0007669"/>
    <property type="project" value="InterPro"/>
</dbReference>
<evidence type="ECO:0000256" key="1">
    <source>
        <dbReference type="ARBA" id="ARBA00004828"/>
    </source>
</evidence>
<dbReference type="Pfam" id="PF04768">
    <property type="entry name" value="NAT"/>
    <property type="match status" value="1"/>
</dbReference>
<dbReference type="InterPro" id="IPR036291">
    <property type="entry name" value="NAD(P)-bd_dom_sf"/>
</dbReference>
<dbReference type="Gene3D" id="3.30.360.10">
    <property type="entry name" value="Dihydrodipicolinate Reductase, domain 2"/>
    <property type="match status" value="1"/>
</dbReference>
<dbReference type="CDD" id="cd04252">
    <property type="entry name" value="AAK_NAGK-fArgBP"/>
    <property type="match status" value="1"/>
</dbReference>
<feature type="active site" evidence="12">
    <location>
        <position position="670"/>
    </location>
</feature>
<evidence type="ECO:0000256" key="6">
    <source>
        <dbReference type="ARBA" id="ARBA00022741"/>
    </source>
</evidence>
<organism evidence="15 16">
    <name type="scientific">Rhizoctonia solani</name>
    <dbReference type="NCBI Taxonomy" id="456999"/>
    <lineage>
        <taxon>Eukaryota</taxon>
        <taxon>Fungi</taxon>
        <taxon>Dikarya</taxon>
        <taxon>Basidiomycota</taxon>
        <taxon>Agaricomycotina</taxon>
        <taxon>Agaricomycetes</taxon>
        <taxon>Cantharellales</taxon>
        <taxon>Ceratobasidiaceae</taxon>
        <taxon>Rhizoctonia</taxon>
    </lineage>
</organism>
<keyword evidence="7" id="KW-0418">Kinase</keyword>
<dbReference type="FunFam" id="3.40.1160.10:FF:000046">
    <property type="entry name" value="N-acetylglutamate kinase / N-acetylglutamate synthase"/>
    <property type="match status" value="1"/>
</dbReference>
<dbReference type="GO" id="GO:0003991">
    <property type="term" value="F:acetylglutamate kinase activity"/>
    <property type="evidence" value="ECO:0007669"/>
    <property type="project" value="UniProtKB-EC"/>
</dbReference>
<dbReference type="SUPFAM" id="SSF51735">
    <property type="entry name" value="NAD(P)-binding Rossmann-fold domains"/>
    <property type="match status" value="1"/>
</dbReference>
<dbReference type="GO" id="GO:0005759">
    <property type="term" value="C:mitochondrial matrix"/>
    <property type="evidence" value="ECO:0007669"/>
    <property type="project" value="TreeGrafter"/>
</dbReference>
<comment type="catalytic activity">
    <reaction evidence="11">
        <text>N-acetyl-L-glutamate + ATP = N-acetyl-L-glutamyl 5-phosphate + ADP</text>
        <dbReference type="Rhea" id="RHEA:14629"/>
        <dbReference type="ChEBI" id="CHEBI:30616"/>
        <dbReference type="ChEBI" id="CHEBI:44337"/>
        <dbReference type="ChEBI" id="CHEBI:57936"/>
        <dbReference type="ChEBI" id="CHEBI:456216"/>
        <dbReference type="EC" id="2.7.2.8"/>
    </reaction>
</comment>
<comment type="pathway">
    <text evidence="1">Amino-acid biosynthesis; L-arginine biosynthesis; N(2)-acetyl-L-ornithine from L-glutamate: step 2/4.</text>
</comment>
<keyword evidence="3" id="KW-0055">Arginine biosynthesis</keyword>
<keyword evidence="4" id="KW-0028">Amino-acid biosynthesis</keyword>
<keyword evidence="6" id="KW-0547">Nucleotide-binding</keyword>
<evidence type="ECO:0000256" key="12">
    <source>
        <dbReference type="PROSITE-ProRule" id="PRU10010"/>
    </source>
</evidence>
<comment type="caution">
    <text evidence="15">The sequence shown here is derived from an EMBL/GenBank/DDBJ whole genome shotgun (WGS) entry which is preliminary data.</text>
</comment>
<evidence type="ECO:0000256" key="8">
    <source>
        <dbReference type="ARBA" id="ARBA00022840"/>
    </source>
</evidence>
<dbReference type="PROSITE" id="PS51731">
    <property type="entry name" value="GNAT_NAGS"/>
    <property type="match status" value="1"/>
</dbReference>
<evidence type="ECO:0000256" key="4">
    <source>
        <dbReference type="ARBA" id="ARBA00022605"/>
    </source>
</evidence>
<evidence type="ECO:0000256" key="10">
    <source>
        <dbReference type="ARBA" id="ARBA00023002"/>
    </source>
</evidence>
<dbReference type="EMBL" id="CAJMWQ010001196">
    <property type="protein sequence ID" value="CAE6440164.1"/>
    <property type="molecule type" value="Genomic_DNA"/>
</dbReference>
<evidence type="ECO:0000313" key="15">
    <source>
        <dbReference type="EMBL" id="CAE6440164.1"/>
    </source>
</evidence>
<dbReference type="InterPro" id="IPR001048">
    <property type="entry name" value="Asp/Glu/Uridylate_kinase"/>
</dbReference>
<dbReference type="InterPro" id="IPR041734">
    <property type="entry name" value="NAGK-fArgBP"/>
</dbReference>
<dbReference type="CDD" id="cd24149">
    <property type="entry name" value="AGPR_N_ARG5_6_like"/>
    <property type="match status" value="1"/>
</dbReference>
<proteinExistence type="predicted"/>
<dbReference type="FunFam" id="3.40.630.30:FF:000029">
    <property type="entry name" value="Bifunctional acetylglutamate kinase/N-acetyl-gamma-glutamyl-phosphate reductase"/>
    <property type="match status" value="1"/>
</dbReference>
<dbReference type="SMART" id="SM00859">
    <property type="entry name" value="Semialdhyde_dh"/>
    <property type="match status" value="1"/>
</dbReference>
<dbReference type="SUPFAM" id="SSF53633">
    <property type="entry name" value="Carbamate kinase-like"/>
    <property type="match status" value="1"/>
</dbReference>
<gene>
    <name evidence="15" type="ORF">RDB_LOCUS68942</name>
</gene>
<dbReference type="InterPro" id="IPR000534">
    <property type="entry name" value="Semialdehyde_DH_NAD-bd"/>
</dbReference>
<dbReference type="GO" id="GO:0005524">
    <property type="term" value="F:ATP binding"/>
    <property type="evidence" value="ECO:0007669"/>
    <property type="project" value="UniProtKB-KW"/>
</dbReference>
<evidence type="ECO:0000256" key="2">
    <source>
        <dbReference type="ARBA" id="ARBA00013065"/>
    </source>
</evidence>
<dbReference type="Pfam" id="PF01118">
    <property type="entry name" value="Semialdhyde_dh"/>
    <property type="match status" value="1"/>
</dbReference>
<evidence type="ECO:0000256" key="7">
    <source>
        <dbReference type="ARBA" id="ARBA00022777"/>
    </source>
</evidence>
<dbReference type="InterPro" id="IPR058924">
    <property type="entry name" value="AGPR_dimerisation_dom"/>
</dbReference>
<keyword evidence="8" id="KW-0067">ATP-binding</keyword>
<dbReference type="Pfam" id="PF00696">
    <property type="entry name" value="AA_kinase"/>
    <property type="match status" value="1"/>
</dbReference>
<evidence type="ECO:0000256" key="5">
    <source>
        <dbReference type="ARBA" id="ARBA00022679"/>
    </source>
</evidence>
<evidence type="ECO:0000259" key="14">
    <source>
        <dbReference type="PROSITE" id="PS51731"/>
    </source>
</evidence>
<dbReference type="Gene3D" id="3.40.1160.10">
    <property type="entry name" value="Acetylglutamate kinase-like"/>
    <property type="match status" value="1"/>
</dbReference>
<evidence type="ECO:0000256" key="11">
    <source>
        <dbReference type="ARBA" id="ARBA00048141"/>
    </source>
</evidence>
<dbReference type="GO" id="GO:0006526">
    <property type="term" value="P:L-arginine biosynthetic process"/>
    <property type="evidence" value="ECO:0007669"/>
    <property type="project" value="UniProtKB-UniPathway"/>
</dbReference>
<evidence type="ECO:0000313" key="16">
    <source>
        <dbReference type="Proteomes" id="UP000663826"/>
    </source>
</evidence>
<dbReference type="InterPro" id="IPR036393">
    <property type="entry name" value="AceGlu_kinase-like_sf"/>
</dbReference>
<dbReference type="SUPFAM" id="SSF55347">
    <property type="entry name" value="Glyceraldehyde-3-phosphate dehydrogenase-like, C-terminal domain"/>
    <property type="match status" value="1"/>
</dbReference>
<dbReference type="PANTHER" id="PTHR23342:SF0">
    <property type="entry name" value="N-ACETYLGLUTAMATE SYNTHASE, MITOCHONDRIAL"/>
    <property type="match status" value="1"/>
</dbReference>
<dbReference type="InterPro" id="IPR004662">
    <property type="entry name" value="AcgluKinase_fam"/>
</dbReference>
<dbReference type="UniPathway" id="UPA00068">
    <property type="reaction ID" value="UER00107"/>
</dbReference>
<keyword evidence="9" id="KW-0521">NADP</keyword>
<accession>A0A8H3AU65</accession>
<dbReference type="GO" id="GO:0003942">
    <property type="term" value="F:N-acetyl-gamma-glutamyl-phosphate reductase activity"/>
    <property type="evidence" value="ECO:0007669"/>
    <property type="project" value="InterPro"/>
</dbReference>